<evidence type="ECO:0000256" key="4">
    <source>
        <dbReference type="ARBA" id="ARBA00022692"/>
    </source>
</evidence>
<evidence type="ECO:0000256" key="1">
    <source>
        <dbReference type="ARBA" id="ARBA00004651"/>
    </source>
</evidence>
<evidence type="ECO:0000256" key="6">
    <source>
        <dbReference type="ARBA" id="ARBA00022989"/>
    </source>
</evidence>
<dbReference type="NCBIfam" id="TIGR03592">
    <property type="entry name" value="yidC_oxa1_cterm"/>
    <property type="match status" value="1"/>
</dbReference>
<organism evidence="13 14">
    <name type="scientific">Candidatus Avidehalobacter gallistercoris</name>
    <dbReference type="NCBI Taxonomy" id="2840694"/>
    <lineage>
        <taxon>Bacteria</taxon>
        <taxon>Bacillati</taxon>
        <taxon>Bacillota</taxon>
        <taxon>Clostridia</taxon>
        <taxon>Eubacteriales</taxon>
        <taxon>Peptococcaceae</taxon>
        <taxon>Peptococcaceae incertae sedis</taxon>
        <taxon>Candidatus Avidehalobacter</taxon>
    </lineage>
</organism>
<feature type="region of interest" description="Disordered" evidence="10">
    <location>
        <begin position="216"/>
        <end position="272"/>
    </location>
</feature>
<evidence type="ECO:0000313" key="14">
    <source>
        <dbReference type="Proteomes" id="UP000824124"/>
    </source>
</evidence>
<gene>
    <name evidence="13" type="primary">yidC</name>
    <name evidence="13" type="ORF">IAB00_03340</name>
</gene>
<sequence>MLTDFVAGCLEAIFQISQSLGFPSYALAIVVIAVIIRVLLMPLNLNQLRSTIAMQQIQPELQEIQTKYASNPEVMNQKTMELYKDYDINPLSGCLPMLIQFPIMIGLYQGLRAFVPQHPEYYNFFWISDLNDIDTTYIMVVLVGVSTFLQSYIITGKPTQPMQKYMLFAMPLMMAWMAAKFPAFLCIYWLTITVVGILQQLLITKPVKAKMQERQAELMEEKRRKLEERKNAKGKNNARKAERTTKPKEDNTAEETVAVGGDTPKKRRRRRR</sequence>
<evidence type="ECO:0000256" key="8">
    <source>
        <dbReference type="ARBA" id="ARBA00023186"/>
    </source>
</evidence>
<evidence type="ECO:0000256" key="11">
    <source>
        <dbReference type="SAM" id="Phobius"/>
    </source>
</evidence>
<reference evidence="13" key="2">
    <citation type="journal article" date="2021" name="PeerJ">
        <title>Extensive microbial diversity within the chicken gut microbiome revealed by metagenomics and culture.</title>
        <authorList>
            <person name="Gilroy R."/>
            <person name="Ravi A."/>
            <person name="Getino M."/>
            <person name="Pursley I."/>
            <person name="Horton D.L."/>
            <person name="Alikhan N.F."/>
            <person name="Baker D."/>
            <person name="Gharbi K."/>
            <person name="Hall N."/>
            <person name="Watson M."/>
            <person name="Adriaenssens E.M."/>
            <person name="Foster-Nyarko E."/>
            <person name="Jarju S."/>
            <person name="Secka A."/>
            <person name="Antonio M."/>
            <person name="Oren A."/>
            <person name="Chaudhuri R.R."/>
            <person name="La Ragione R."/>
            <person name="Hildebrand F."/>
            <person name="Pallen M.J."/>
        </authorList>
    </citation>
    <scope>NUCLEOTIDE SEQUENCE</scope>
    <source>
        <strain evidence="13">2830</strain>
    </source>
</reference>
<dbReference type="EMBL" id="DVMH01000019">
    <property type="protein sequence ID" value="HIU10267.1"/>
    <property type="molecule type" value="Genomic_DNA"/>
</dbReference>
<evidence type="ECO:0000313" key="13">
    <source>
        <dbReference type="EMBL" id="HIU10267.1"/>
    </source>
</evidence>
<dbReference type="InterPro" id="IPR001708">
    <property type="entry name" value="YidC/ALB3/OXA1/COX18"/>
</dbReference>
<reference evidence="13" key="1">
    <citation type="submission" date="2020-10" db="EMBL/GenBank/DDBJ databases">
        <authorList>
            <person name="Gilroy R."/>
        </authorList>
    </citation>
    <scope>NUCLEOTIDE SEQUENCE</scope>
    <source>
        <strain evidence="13">2830</strain>
    </source>
</reference>
<dbReference type="AlphaFoldDB" id="A0A9D1HJP9"/>
<keyword evidence="4 9" id="KW-0812">Transmembrane</keyword>
<keyword evidence="8" id="KW-0143">Chaperone</keyword>
<dbReference type="InterPro" id="IPR047196">
    <property type="entry name" value="YidC_ALB_C"/>
</dbReference>
<feature type="transmembrane region" description="Helical" evidence="11">
    <location>
        <begin position="187"/>
        <end position="204"/>
    </location>
</feature>
<proteinExistence type="inferred from homology"/>
<evidence type="ECO:0000256" key="7">
    <source>
        <dbReference type="ARBA" id="ARBA00023136"/>
    </source>
</evidence>
<dbReference type="GO" id="GO:0005886">
    <property type="term" value="C:plasma membrane"/>
    <property type="evidence" value="ECO:0007669"/>
    <property type="project" value="UniProtKB-SubCell"/>
</dbReference>
<evidence type="ECO:0000256" key="9">
    <source>
        <dbReference type="RuleBase" id="RU003945"/>
    </source>
</evidence>
<dbReference type="Pfam" id="PF02096">
    <property type="entry name" value="60KD_IMP"/>
    <property type="match status" value="1"/>
</dbReference>
<feature type="compositionally biased region" description="Basic and acidic residues" evidence="10">
    <location>
        <begin position="216"/>
        <end position="231"/>
    </location>
</feature>
<name>A0A9D1HJP9_9FIRM</name>
<keyword evidence="3" id="KW-1003">Cell membrane</keyword>
<comment type="similarity">
    <text evidence="9">Belongs to the OXA1/ALB3/YidC family.</text>
</comment>
<evidence type="ECO:0000256" key="3">
    <source>
        <dbReference type="ARBA" id="ARBA00022475"/>
    </source>
</evidence>
<dbReference type="Proteomes" id="UP000824124">
    <property type="component" value="Unassembled WGS sequence"/>
</dbReference>
<dbReference type="PRINTS" id="PR00701">
    <property type="entry name" value="60KDINNERMP"/>
</dbReference>
<protein>
    <submittedName>
        <fullName evidence="13">Membrane protein insertase YidC</fullName>
    </submittedName>
</protein>
<dbReference type="CDD" id="cd20070">
    <property type="entry name" value="5TM_YidC_Alb3"/>
    <property type="match status" value="1"/>
</dbReference>
<keyword evidence="2" id="KW-0813">Transport</keyword>
<feature type="transmembrane region" description="Helical" evidence="11">
    <location>
        <begin position="135"/>
        <end position="153"/>
    </location>
</feature>
<feature type="compositionally biased region" description="Basic and acidic residues" evidence="10">
    <location>
        <begin position="239"/>
        <end position="251"/>
    </location>
</feature>
<keyword evidence="7 11" id="KW-0472">Membrane</keyword>
<comment type="subcellular location">
    <subcellularLocation>
        <location evidence="1">Cell membrane</location>
        <topology evidence="1">Multi-pass membrane protein</topology>
    </subcellularLocation>
    <subcellularLocation>
        <location evidence="9">Membrane</location>
        <topology evidence="9">Multi-pass membrane protein</topology>
    </subcellularLocation>
</comment>
<dbReference type="InterPro" id="IPR028055">
    <property type="entry name" value="YidC/Oxa/ALB_C"/>
</dbReference>
<evidence type="ECO:0000259" key="12">
    <source>
        <dbReference type="Pfam" id="PF02096"/>
    </source>
</evidence>
<feature type="domain" description="Membrane insertase YidC/Oxa/ALB C-terminal" evidence="12">
    <location>
        <begin position="25"/>
        <end position="205"/>
    </location>
</feature>
<dbReference type="GO" id="GO:0051205">
    <property type="term" value="P:protein insertion into membrane"/>
    <property type="evidence" value="ECO:0007669"/>
    <property type="project" value="TreeGrafter"/>
</dbReference>
<evidence type="ECO:0000256" key="10">
    <source>
        <dbReference type="SAM" id="MobiDB-lite"/>
    </source>
</evidence>
<dbReference type="PANTHER" id="PTHR12428">
    <property type="entry name" value="OXA1"/>
    <property type="match status" value="1"/>
</dbReference>
<keyword evidence="5" id="KW-0653">Protein transport</keyword>
<dbReference type="GO" id="GO:0015031">
    <property type="term" value="P:protein transport"/>
    <property type="evidence" value="ECO:0007669"/>
    <property type="project" value="UniProtKB-KW"/>
</dbReference>
<accession>A0A9D1HJP9</accession>
<comment type="caution">
    <text evidence="13">The sequence shown here is derived from an EMBL/GenBank/DDBJ whole genome shotgun (WGS) entry which is preliminary data.</text>
</comment>
<evidence type="ECO:0000256" key="5">
    <source>
        <dbReference type="ARBA" id="ARBA00022927"/>
    </source>
</evidence>
<feature type="transmembrane region" description="Helical" evidence="11">
    <location>
        <begin position="20"/>
        <end position="40"/>
    </location>
</feature>
<dbReference type="GO" id="GO:0032977">
    <property type="term" value="F:membrane insertase activity"/>
    <property type="evidence" value="ECO:0007669"/>
    <property type="project" value="InterPro"/>
</dbReference>
<keyword evidence="6 11" id="KW-1133">Transmembrane helix</keyword>
<evidence type="ECO:0000256" key="2">
    <source>
        <dbReference type="ARBA" id="ARBA00022448"/>
    </source>
</evidence>
<dbReference type="PANTHER" id="PTHR12428:SF65">
    <property type="entry name" value="CYTOCHROME C OXIDASE ASSEMBLY PROTEIN COX18, MITOCHONDRIAL"/>
    <property type="match status" value="1"/>
</dbReference>